<evidence type="ECO:0000313" key="2">
    <source>
        <dbReference type="EMBL" id="THU34983.1"/>
    </source>
</evidence>
<dbReference type="GO" id="GO:0031179">
    <property type="term" value="P:peptide modification"/>
    <property type="evidence" value="ECO:0007669"/>
    <property type="project" value="InterPro"/>
</dbReference>
<comment type="caution">
    <text evidence="2">The sequence shown here is derived from an EMBL/GenBank/DDBJ whole genome shotgun (WGS) entry which is preliminary data.</text>
</comment>
<feature type="binding site" evidence="1">
    <location>
        <position position="318"/>
    </location>
    <ligand>
        <name>Zn(2+)</name>
        <dbReference type="ChEBI" id="CHEBI:29105"/>
    </ligand>
</feature>
<keyword evidence="3" id="KW-1185">Reference proteome</keyword>
<dbReference type="Gene3D" id="1.50.10.20">
    <property type="match status" value="1"/>
</dbReference>
<evidence type="ECO:0000256" key="1">
    <source>
        <dbReference type="PIRSR" id="PIRSR607822-1"/>
    </source>
</evidence>
<feature type="binding site" evidence="1">
    <location>
        <position position="267"/>
    </location>
    <ligand>
        <name>Zn(2+)</name>
        <dbReference type="ChEBI" id="CHEBI:29105"/>
    </ligand>
</feature>
<proteinExistence type="predicted"/>
<dbReference type="InterPro" id="IPR007822">
    <property type="entry name" value="LANC-like"/>
</dbReference>
<dbReference type="PRINTS" id="PR01950">
    <property type="entry name" value="LANCSUPER"/>
</dbReference>
<dbReference type="AlphaFoldDB" id="A0A4S8HIV0"/>
<dbReference type="EMBL" id="STFF01000007">
    <property type="protein sequence ID" value="THU34983.1"/>
    <property type="molecule type" value="Genomic_DNA"/>
</dbReference>
<name>A0A4S8HIV0_9BACT</name>
<evidence type="ECO:0008006" key="4">
    <source>
        <dbReference type="Google" id="ProtNLM"/>
    </source>
</evidence>
<dbReference type="GO" id="GO:0046872">
    <property type="term" value="F:metal ion binding"/>
    <property type="evidence" value="ECO:0007669"/>
    <property type="project" value="UniProtKB-KW"/>
</dbReference>
<sequence>MQYIVDMHEIIQDRLNTLNRILQSTSSSSTQNTFFSGRLGLLFYFYHAYQATDNSDFYQLGEKLLEAVFEDLNSGNPGLIGTAFSSGGAGLGYVVNALNKQRLITFEVDNEFNELDKYLFNTALSQIEEDSIDYLHGALGVLHYFNDREQTPVVNAYVNTLVEKLCERAVYTDAGVWFRNHVIKLDEKENINFGLAHGLSGILMILINAWPHVQNKDLVKKVVKEGISFILRHKIDVDFSNEEYTVFPFSIKQEASEITATSRLAWCYGDLNEVLLFYRSHQMLGDAQLTSLADVIGTQTLLRKTSKATLAKDSHFCHGASGLAQFYRTLYLETGNLAYQQGYEYWIEQTVIMLDRDMKEGRWNGKEHNFLDGLLGSAFTLLSYVSNKELHWSRALLL</sequence>
<reference evidence="2 3" key="1">
    <citation type="submission" date="2019-04" db="EMBL/GenBank/DDBJ databases">
        <title>Niastella caeni sp. nov., isolated from activated sludge.</title>
        <authorList>
            <person name="Sheng M."/>
        </authorList>
    </citation>
    <scope>NUCLEOTIDE SEQUENCE [LARGE SCALE GENOMIC DNA]</scope>
    <source>
        <strain evidence="2 3">HX-2-15</strain>
    </source>
</reference>
<feature type="binding site" evidence="1">
    <location>
        <position position="317"/>
    </location>
    <ligand>
        <name>Zn(2+)</name>
        <dbReference type="ChEBI" id="CHEBI:29105"/>
    </ligand>
</feature>
<keyword evidence="1" id="KW-0479">Metal-binding</keyword>
<dbReference type="Proteomes" id="UP000306918">
    <property type="component" value="Unassembled WGS sequence"/>
</dbReference>
<dbReference type="OrthoDB" id="6313827at2"/>
<dbReference type="PANTHER" id="PTHR12736">
    <property type="entry name" value="LANC-LIKE PROTEIN"/>
    <property type="match status" value="1"/>
</dbReference>
<dbReference type="GO" id="GO:0005886">
    <property type="term" value="C:plasma membrane"/>
    <property type="evidence" value="ECO:0007669"/>
    <property type="project" value="TreeGrafter"/>
</dbReference>
<evidence type="ECO:0000313" key="3">
    <source>
        <dbReference type="Proteomes" id="UP000306918"/>
    </source>
</evidence>
<dbReference type="RefSeq" id="WP_136579626.1">
    <property type="nucleotide sequence ID" value="NZ_STFF01000007.1"/>
</dbReference>
<dbReference type="InterPro" id="IPR033889">
    <property type="entry name" value="LanC"/>
</dbReference>
<protein>
    <recommendedName>
        <fullName evidence="4">Lanthionine synthetase</fullName>
    </recommendedName>
</protein>
<organism evidence="2 3">
    <name type="scientific">Niastella caeni</name>
    <dbReference type="NCBI Taxonomy" id="2569763"/>
    <lineage>
        <taxon>Bacteria</taxon>
        <taxon>Pseudomonadati</taxon>
        <taxon>Bacteroidota</taxon>
        <taxon>Chitinophagia</taxon>
        <taxon>Chitinophagales</taxon>
        <taxon>Chitinophagaceae</taxon>
        <taxon>Niastella</taxon>
    </lineage>
</organism>
<dbReference type="CDD" id="cd04793">
    <property type="entry name" value="LanC"/>
    <property type="match status" value="1"/>
</dbReference>
<dbReference type="PRINTS" id="PR01955">
    <property type="entry name" value="LANCFRANKIA"/>
</dbReference>
<dbReference type="SMART" id="SM01260">
    <property type="entry name" value="LANC_like"/>
    <property type="match status" value="1"/>
</dbReference>
<dbReference type="SUPFAM" id="SSF158745">
    <property type="entry name" value="LanC-like"/>
    <property type="match status" value="1"/>
</dbReference>
<dbReference type="PANTHER" id="PTHR12736:SF7">
    <property type="entry name" value="LANC-LIKE PROTEIN 3"/>
    <property type="match status" value="1"/>
</dbReference>
<gene>
    <name evidence="2" type="ORF">FAM09_23635</name>
</gene>
<dbReference type="Pfam" id="PF05147">
    <property type="entry name" value="LANC_like"/>
    <property type="match status" value="1"/>
</dbReference>
<accession>A0A4S8HIV0</accession>
<keyword evidence="1" id="KW-0862">Zinc</keyword>